<evidence type="ECO:0000313" key="3">
    <source>
        <dbReference type="EMBL" id="OQU88373.1"/>
    </source>
</evidence>
<dbReference type="PANTHER" id="PTHR32133">
    <property type="entry name" value="OS07G0120400 PROTEIN"/>
    <property type="match status" value="1"/>
</dbReference>
<dbReference type="EMBL" id="CM000761">
    <property type="protein sequence ID" value="OQU88372.1"/>
    <property type="molecule type" value="Genomic_DNA"/>
</dbReference>
<dbReference type="InParanoid" id="A0A1W0W1Z7"/>
<proteinExistence type="predicted"/>
<dbReference type="Gramene" id="OQU88372">
    <property type="protein sequence ID" value="OQU88372"/>
    <property type="gene ID" value="SORBI_3002G019600"/>
</dbReference>
<reference evidence="4" key="3">
    <citation type="journal article" date="2018" name="Plant J.">
        <title>The Sorghum bicolor reference genome: improved assembly, gene annotations, a transcriptome atlas, and signatures of genome organization.</title>
        <authorList>
            <person name="McCormick R.F."/>
            <person name="Truong S.K."/>
            <person name="Sreedasyam A."/>
            <person name="Jenkins J."/>
            <person name="Shu S."/>
            <person name="Sims D."/>
            <person name="Kennedy M."/>
            <person name="Amirebrahimi M."/>
            <person name="Weers B.D."/>
            <person name="McKinley B."/>
            <person name="Mattison A."/>
            <person name="Morishige D.T."/>
            <person name="Grimwood J."/>
            <person name="Schmutz J."/>
            <person name="Mullet J.E."/>
        </authorList>
    </citation>
    <scope>NUCLEOTIDE SEQUENCE [LARGE SCALE GENOMIC DNA]</scope>
    <source>
        <strain evidence="4">cv. BTx623</strain>
    </source>
</reference>
<dbReference type="InterPro" id="IPR056594">
    <property type="entry name" value="AT5G49610-like_b-prop"/>
</dbReference>
<evidence type="ECO:0000313" key="4">
    <source>
        <dbReference type="Proteomes" id="UP000000768"/>
    </source>
</evidence>
<dbReference type="EMBL" id="CM000761">
    <property type="protein sequence ID" value="OQU88371.1"/>
    <property type="molecule type" value="Genomic_DNA"/>
</dbReference>
<dbReference type="Pfam" id="PF00646">
    <property type="entry name" value="F-box"/>
    <property type="match status" value="1"/>
</dbReference>
<dbReference type="OMA" id="MLTMSAR"/>
<dbReference type="Gramene" id="OQU88373">
    <property type="protein sequence ID" value="OQU88373"/>
    <property type="gene ID" value="SORBI_3002G019600"/>
</dbReference>
<sequence length="379" mass="41923">MAPRRPPPELINDAIGEILLRLPPDEPECLFRASLVCRPWRRILTDAAFLRRYRRFHKTPPLLGLFFIGNDRVQTETLPRFVPTTSASPFPQPMMSCRPWVAIDCRHGRVLLQKMKGGRFIVWDPITGVRRELDHPCIPFESFSLSLLCAVPGCDHLDCHGGPFLVVWVCTDDVEGTEGHLARACVYSSQVGSWGTSVSVPIGLFDFMNQSRAALAGDGVYFMLGTGDRILEYNLVKHGLSVIDTPEANEKGFLIVPTEDGLLGVAAIKGTSLYLWSRKVNAEGVEGWTQYRVIELQPLLPDVKLLHEAIVIAFAEGVRAIFLDTSSGICIIDLNSEQARTVSEPGTHYVVVPFTSFYTLDCACGKLPLPAKTNESLAS</sequence>
<dbReference type="AlphaFoldDB" id="A0A1W0W1Z7"/>
<dbReference type="EMBL" id="CM000761">
    <property type="protein sequence ID" value="OQU88373.1"/>
    <property type="molecule type" value="Genomic_DNA"/>
</dbReference>
<reference evidence="3" key="2">
    <citation type="submission" date="2017-02" db="EMBL/GenBank/DDBJ databases">
        <title>WGS assembly of Sorghum bicolor.</title>
        <authorList>
            <person name="Paterson A."/>
            <person name="Mullet J."/>
            <person name="Bowers J."/>
            <person name="Bruggmann R."/>
            <person name="Dubchak I."/>
            <person name="Grimwood J."/>
            <person name="Gundlach H."/>
            <person name="Haberer G."/>
            <person name="Hellsten U."/>
            <person name="Mitros T."/>
            <person name="Poliakov A."/>
            <person name="Schmutz J."/>
            <person name="Spannagl M."/>
            <person name="Tang H."/>
            <person name="Wang X."/>
            <person name="Wicker T."/>
            <person name="Bharti A."/>
            <person name="Chapman J."/>
            <person name="Feltus F."/>
            <person name="Gowik U."/>
            <person name="Grigoriev I."/>
            <person name="Lyons E."/>
            <person name="Maher C."/>
            <person name="Martis M."/>
            <person name="Narechania A."/>
            <person name="Otillar R."/>
            <person name="Penning B."/>
            <person name="Salamov A."/>
            <person name="Wang Y."/>
            <person name="Zhang L."/>
            <person name="Carpita N."/>
            <person name="Freeling M."/>
            <person name="Gingle A."/>
            <person name="Hash C."/>
            <person name="Keller B."/>
            <person name="Klein P."/>
            <person name="Kresovich S."/>
            <person name="Mccann M."/>
            <person name="Ming R."/>
            <person name="Peterson D."/>
            <person name="Rahman M."/>
            <person name="Ware D."/>
            <person name="Westhoff P."/>
            <person name="Mayer K."/>
            <person name="Messing J."/>
            <person name="Sims D."/>
            <person name="Jenkins J."/>
            <person name="Shu S."/>
            <person name="Rokhsar D."/>
        </authorList>
    </citation>
    <scope>NUCLEOTIDE SEQUENCE</scope>
</reference>
<feature type="domain" description="F-box protein AT5G49610-like beta-propeller" evidence="2">
    <location>
        <begin position="103"/>
        <end position="345"/>
    </location>
</feature>
<name>A0A1W0W1Z7_SORBI</name>
<dbReference type="SUPFAM" id="SSF81383">
    <property type="entry name" value="F-box domain"/>
    <property type="match status" value="1"/>
</dbReference>
<accession>A0A1W0W1Z7</accession>
<evidence type="ECO:0000259" key="2">
    <source>
        <dbReference type="Pfam" id="PF23635"/>
    </source>
</evidence>
<feature type="domain" description="F-box" evidence="1">
    <location>
        <begin position="12"/>
        <end position="50"/>
    </location>
</feature>
<keyword evidence="4" id="KW-1185">Reference proteome</keyword>
<dbReference type="InterPro" id="IPR001810">
    <property type="entry name" value="F-box_dom"/>
</dbReference>
<evidence type="ECO:0000259" key="1">
    <source>
        <dbReference type="Pfam" id="PF00646"/>
    </source>
</evidence>
<reference evidence="3 4" key="1">
    <citation type="journal article" date="2009" name="Nature">
        <title>The Sorghum bicolor genome and the diversification of grasses.</title>
        <authorList>
            <person name="Paterson A.H."/>
            <person name="Bowers J.E."/>
            <person name="Bruggmann R."/>
            <person name="Dubchak I."/>
            <person name="Grimwood J."/>
            <person name="Gundlach H."/>
            <person name="Haberer G."/>
            <person name="Hellsten U."/>
            <person name="Mitros T."/>
            <person name="Poliakov A."/>
            <person name="Schmutz J."/>
            <person name="Spannagl M."/>
            <person name="Tang H."/>
            <person name="Wang X."/>
            <person name="Wicker T."/>
            <person name="Bharti A.K."/>
            <person name="Chapman J."/>
            <person name="Feltus F.A."/>
            <person name="Gowik U."/>
            <person name="Grigoriev I.V."/>
            <person name="Lyons E."/>
            <person name="Maher C.A."/>
            <person name="Martis M."/>
            <person name="Narechania A."/>
            <person name="Otillar R.P."/>
            <person name="Penning B.W."/>
            <person name="Salamov A.A."/>
            <person name="Wang Y."/>
            <person name="Zhang L."/>
            <person name="Carpita N.C."/>
            <person name="Freeling M."/>
            <person name="Gingle A.R."/>
            <person name="Hash C.T."/>
            <person name="Keller B."/>
            <person name="Klein P."/>
            <person name="Kresovich S."/>
            <person name="McCann M.C."/>
            <person name="Ming R."/>
            <person name="Peterson D.G."/>
            <person name="Mehboob-ur-Rahman"/>
            <person name="Ware D."/>
            <person name="Westhoff P."/>
            <person name="Mayer K.F."/>
            <person name="Messing J."/>
            <person name="Rokhsar D.S."/>
        </authorList>
    </citation>
    <scope>NUCLEOTIDE SEQUENCE [LARGE SCALE GENOMIC DNA]</scope>
    <source>
        <strain evidence="4">cv. BTx623</strain>
    </source>
</reference>
<dbReference type="Gramene" id="OQU88371">
    <property type="protein sequence ID" value="OQU88371"/>
    <property type="gene ID" value="SORBI_3002G019600"/>
</dbReference>
<dbReference type="Proteomes" id="UP000000768">
    <property type="component" value="Chromosome 2"/>
</dbReference>
<organism evidence="3 4">
    <name type="scientific">Sorghum bicolor</name>
    <name type="common">Sorghum</name>
    <name type="synonym">Sorghum vulgare</name>
    <dbReference type="NCBI Taxonomy" id="4558"/>
    <lineage>
        <taxon>Eukaryota</taxon>
        <taxon>Viridiplantae</taxon>
        <taxon>Streptophyta</taxon>
        <taxon>Embryophyta</taxon>
        <taxon>Tracheophyta</taxon>
        <taxon>Spermatophyta</taxon>
        <taxon>Magnoliopsida</taxon>
        <taxon>Liliopsida</taxon>
        <taxon>Poales</taxon>
        <taxon>Poaceae</taxon>
        <taxon>PACMAD clade</taxon>
        <taxon>Panicoideae</taxon>
        <taxon>Andropogonodae</taxon>
        <taxon>Andropogoneae</taxon>
        <taxon>Sorghinae</taxon>
        <taxon>Sorghum</taxon>
    </lineage>
</organism>
<protein>
    <submittedName>
        <fullName evidence="3">Uncharacterized protein</fullName>
    </submittedName>
</protein>
<gene>
    <name evidence="3" type="ORF">SORBI_3002G019600</name>
</gene>
<dbReference type="InterPro" id="IPR036047">
    <property type="entry name" value="F-box-like_dom_sf"/>
</dbReference>
<dbReference type="OrthoDB" id="681634at2759"/>
<dbReference type="PANTHER" id="PTHR32133:SF372">
    <property type="entry name" value="F-BOX DOMAIN-CONTAINING PROTEIN"/>
    <property type="match status" value="1"/>
</dbReference>
<dbReference type="Pfam" id="PF23635">
    <property type="entry name" value="Beta-prop_AT5G49610-like"/>
    <property type="match status" value="1"/>
</dbReference>